<dbReference type="SUPFAM" id="SSF56784">
    <property type="entry name" value="HAD-like"/>
    <property type="match status" value="1"/>
</dbReference>
<dbReference type="SFLD" id="SFLDS00003">
    <property type="entry name" value="Haloacid_Dehalogenase"/>
    <property type="match status" value="1"/>
</dbReference>
<evidence type="ECO:0000256" key="2">
    <source>
        <dbReference type="ARBA" id="ARBA00022801"/>
    </source>
</evidence>
<dbReference type="GO" id="GO:0016791">
    <property type="term" value="F:phosphatase activity"/>
    <property type="evidence" value="ECO:0007669"/>
    <property type="project" value="UniProtKB-ARBA"/>
</dbReference>
<keyword evidence="2 3" id="KW-0378">Hydrolase</keyword>
<dbReference type="AlphaFoldDB" id="G0SDF6"/>
<reference evidence="3 4" key="1">
    <citation type="journal article" date="2011" name="Cell">
        <title>Insight into structure and assembly of the nuclear pore complex by utilizing the genome of a eukaryotic thermophile.</title>
        <authorList>
            <person name="Amlacher S."/>
            <person name="Sarges P."/>
            <person name="Flemming D."/>
            <person name="van Noort V."/>
            <person name="Kunze R."/>
            <person name="Devos D.P."/>
            <person name="Arumugam M."/>
            <person name="Bork P."/>
            <person name="Hurt E."/>
        </authorList>
    </citation>
    <scope>NUCLEOTIDE SEQUENCE [LARGE SCALE GENOMIC DNA]</scope>
    <source>
        <strain evidence="4">DSM 1495 / CBS 144.50 / IMI 039719</strain>
    </source>
</reference>
<dbReference type="HOGENOM" id="CLU_045011_3_0_1"/>
<dbReference type="SFLD" id="SFLDG01129">
    <property type="entry name" value="C1.5:_HAD__Beta-PGM__Phosphata"/>
    <property type="match status" value="1"/>
</dbReference>
<protein>
    <submittedName>
        <fullName evidence="3">Hydrolase-like protein</fullName>
    </submittedName>
</protein>
<organism evidence="4">
    <name type="scientific">Chaetomium thermophilum (strain DSM 1495 / CBS 144.50 / IMI 039719)</name>
    <name type="common">Thermochaetoides thermophila</name>
    <dbReference type="NCBI Taxonomy" id="759272"/>
    <lineage>
        <taxon>Eukaryota</taxon>
        <taxon>Fungi</taxon>
        <taxon>Dikarya</taxon>
        <taxon>Ascomycota</taxon>
        <taxon>Pezizomycotina</taxon>
        <taxon>Sordariomycetes</taxon>
        <taxon>Sordariomycetidae</taxon>
        <taxon>Sordariales</taxon>
        <taxon>Chaetomiaceae</taxon>
        <taxon>Thermochaetoides</taxon>
    </lineage>
</organism>
<accession>G0SDF6</accession>
<dbReference type="InterPro" id="IPR006439">
    <property type="entry name" value="HAD-SF_hydro_IA"/>
</dbReference>
<dbReference type="Proteomes" id="UP000008066">
    <property type="component" value="Unassembled WGS sequence"/>
</dbReference>
<dbReference type="eggNOG" id="ENOG502S19E">
    <property type="taxonomic scope" value="Eukaryota"/>
</dbReference>
<dbReference type="GO" id="GO:0019120">
    <property type="term" value="F:hydrolase activity, acting on acid halide bonds, in C-halide compounds"/>
    <property type="evidence" value="ECO:0007669"/>
    <property type="project" value="InterPro"/>
</dbReference>
<dbReference type="RefSeq" id="XP_006695502.1">
    <property type="nucleotide sequence ID" value="XM_006695439.1"/>
</dbReference>
<dbReference type="InterPro" id="IPR036412">
    <property type="entry name" value="HAD-like_sf"/>
</dbReference>
<dbReference type="PRINTS" id="PR00413">
    <property type="entry name" value="HADHALOGNASE"/>
</dbReference>
<dbReference type="InterPro" id="IPR023198">
    <property type="entry name" value="PGP-like_dom2"/>
</dbReference>
<dbReference type="InterPro" id="IPR023214">
    <property type="entry name" value="HAD_sf"/>
</dbReference>
<gene>
    <name evidence="3" type="ORF">CTHT_0051610</name>
</gene>
<dbReference type="OrthoDB" id="40579at2759"/>
<dbReference type="Gene3D" id="3.40.50.1000">
    <property type="entry name" value="HAD superfamily/HAD-like"/>
    <property type="match status" value="1"/>
</dbReference>
<proteinExistence type="inferred from homology"/>
<dbReference type="InterPro" id="IPR006328">
    <property type="entry name" value="2-HAD"/>
</dbReference>
<dbReference type="STRING" id="759272.G0SDF6"/>
<dbReference type="OMA" id="WHRLNPW"/>
<dbReference type="EMBL" id="GL988045">
    <property type="protein sequence ID" value="EGS18557.1"/>
    <property type="molecule type" value="Genomic_DNA"/>
</dbReference>
<dbReference type="Pfam" id="PF00702">
    <property type="entry name" value="Hydrolase"/>
    <property type="match status" value="1"/>
</dbReference>
<dbReference type="GeneID" id="18259199"/>
<dbReference type="KEGG" id="cthr:CTHT_0051610"/>
<dbReference type="InterPro" id="IPR051540">
    <property type="entry name" value="S-2-haloacid_dehalogenase"/>
</dbReference>
<dbReference type="NCBIfam" id="TIGR01428">
    <property type="entry name" value="HAD_type_II"/>
    <property type="match status" value="1"/>
</dbReference>
<comment type="similarity">
    <text evidence="1">Belongs to the HAD-like hydrolase superfamily. S-2-haloalkanoic acid dehalogenase family.</text>
</comment>
<keyword evidence="4" id="KW-1185">Reference proteome</keyword>
<evidence type="ECO:0000313" key="3">
    <source>
        <dbReference type="EMBL" id="EGS18557.1"/>
    </source>
</evidence>
<dbReference type="PANTHER" id="PTHR43316">
    <property type="entry name" value="HYDROLASE, HALOACID DELAHOGENASE-RELATED"/>
    <property type="match status" value="1"/>
</dbReference>
<evidence type="ECO:0000256" key="1">
    <source>
        <dbReference type="ARBA" id="ARBA00008106"/>
    </source>
</evidence>
<sequence>MTSKSPLSGIKALTFDVFGTTVSWREAVANALAEAARNKLAFLKSQEITPDPEVIKGLERLTTQKGSAALAAQWRASYSTFTRGFRKGEMEWKTVDDHHRDSLASLLASEPWNVLTVFTPSELQDLSLIWHRLPAHPDARPGLQALSSLGLTTATLTNANHILLHNLITFSSLPFHYLFCAEDFYAYKPSPEVYLGACKAMGLQPGEVAMVAAHLGDLDAARGIGMKTVYVEREGEEEWDEQRRREARGWVDFWVAEGEGGFGKVERGIRGV</sequence>
<name>G0SDF6_CHATD</name>
<dbReference type="Gene3D" id="1.10.150.240">
    <property type="entry name" value="Putative phosphatase, domain 2"/>
    <property type="match status" value="1"/>
</dbReference>
<dbReference type="PANTHER" id="PTHR43316:SF3">
    <property type="entry name" value="HALOACID DEHALOGENASE, TYPE II (AFU_ORTHOLOGUE AFUA_2G07750)-RELATED"/>
    <property type="match status" value="1"/>
</dbReference>
<evidence type="ECO:0000313" key="4">
    <source>
        <dbReference type="Proteomes" id="UP000008066"/>
    </source>
</evidence>
<dbReference type="NCBIfam" id="TIGR01493">
    <property type="entry name" value="HAD-SF-IA-v2"/>
    <property type="match status" value="1"/>
</dbReference>